<dbReference type="EMBL" id="JAVYJV010000020">
    <property type="protein sequence ID" value="KAK4343697.1"/>
    <property type="molecule type" value="Genomic_DNA"/>
</dbReference>
<evidence type="ECO:0000313" key="2">
    <source>
        <dbReference type="EMBL" id="KAK4343697.1"/>
    </source>
</evidence>
<organism evidence="2 3">
    <name type="scientific">Anisodus tanguticus</name>
    <dbReference type="NCBI Taxonomy" id="243964"/>
    <lineage>
        <taxon>Eukaryota</taxon>
        <taxon>Viridiplantae</taxon>
        <taxon>Streptophyta</taxon>
        <taxon>Embryophyta</taxon>
        <taxon>Tracheophyta</taxon>
        <taxon>Spermatophyta</taxon>
        <taxon>Magnoliopsida</taxon>
        <taxon>eudicotyledons</taxon>
        <taxon>Gunneridae</taxon>
        <taxon>Pentapetalae</taxon>
        <taxon>asterids</taxon>
        <taxon>lamiids</taxon>
        <taxon>Solanales</taxon>
        <taxon>Solanaceae</taxon>
        <taxon>Solanoideae</taxon>
        <taxon>Hyoscyameae</taxon>
        <taxon>Anisodus</taxon>
    </lineage>
</organism>
<feature type="region of interest" description="Disordered" evidence="1">
    <location>
        <begin position="85"/>
        <end position="108"/>
    </location>
</feature>
<sequence length="222" mass="25456">MGYYQSHQALATEDVVDFPIYGSPNSDGYEFYHWYSHPYLYKVPCVYHVDSTNRGSYLVQFGDCSESMSVSALDNLLKSSYGNFETNEETPRKVPPVARRKLGGRSGNELGRQVATTKLSRKIRATLVHIQVSNGEWENKFSIGREILKEDQHLGMGGNSKIDVQLFDKMSHREEIYVTDKLEDGCAGNELMKVWENVEPVEIKNYNNEYQVLRPNSQNVWN</sequence>
<accession>A0AAE1R4S7</accession>
<dbReference type="AlphaFoldDB" id="A0AAE1R4S7"/>
<dbReference type="Proteomes" id="UP001291623">
    <property type="component" value="Unassembled WGS sequence"/>
</dbReference>
<evidence type="ECO:0000313" key="3">
    <source>
        <dbReference type="Proteomes" id="UP001291623"/>
    </source>
</evidence>
<gene>
    <name evidence="2" type="ORF">RND71_036791</name>
</gene>
<protein>
    <submittedName>
        <fullName evidence="2">Uncharacterized protein</fullName>
    </submittedName>
</protein>
<evidence type="ECO:0000256" key="1">
    <source>
        <dbReference type="SAM" id="MobiDB-lite"/>
    </source>
</evidence>
<keyword evidence="3" id="KW-1185">Reference proteome</keyword>
<proteinExistence type="predicted"/>
<reference evidence="2" key="1">
    <citation type="submission" date="2023-12" db="EMBL/GenBank/DDBJ databases">
        <title>Genome assembly of Anisodus tanguticus.</title>
        <authorList>
            <person name="Wang Y.-J."/>
        </authorList>
    </citation>
    <scope>NUCLEOTIDE SEQUENCE</scope>
    <source>
        <strain evidence="2">KB-2021</strain>
        <tissue evidence="2">Leaf</tissue>
    </source>
</reference>
<name>A0AAE1R4S7_9SOLA</name>
<comment type="caution">
    <text evidence="2">The sequence shown here is derived from an EMBL/GenBank/DDBJ whole genome shotgun (WGS) entry which is preliminary data.</text>
</comment>